<dbReference type="InterPro" id="IPR002559">
    <property type="entry name" value="Transposase_11"/>
</dbReference>
<feature type="domain" description="Transposase IS4-like" evidence="1">
    <location>
        <begin position="9"/>
        <end position="229"/>
    </location>
</feature>
<dbReference type="InterPro" id="IPR047654">
    <property type="entry name" value="IS1634_transpos"/>
</dbReference>
<accession>X0UPW7</accession>
<dbReference type="GO" id="GO:0003677">
    <property type="term" value="F:DNA binding"/>
    <property type="evidence" value="ECO:0007669"/>
    <property type="project" value="InterPro"/>
</dbReference>
<protein>
    <recommendedName>
        <fullName evidence="1">Transposase IS4-like domain-containing protein</fullName>
    </recommendedName>
</protein>
<dbReference type="EMBL" id="BARS01025762">
    <property type="protein sequence ID" value="GAG07864.1"/>
    <property type="molecule type" value="Genomic_DNA"/>
</dbReference>
<dbReference type="AlphaFoldDB" id="X0UPW7"/>
<reference evidence="2" key="1">
    <citation type="journal article" date="2014" name="Front. Microbiol.">
        <title>High frequency of phylogenetically diverse reductive dehalogenase-homologous genes in deep subseafloor sedimentary metagenomes.</title>
        <authorList>
            <person name="Kawai M."/>
            <person name="Futagami T."/>
            <person name="Toyoda A."/>
            <person name="Takaki Y."/>
            <person name="Nishi S."/>
            <person name="Hori S."/>
            <person name="Arai W."/>
            <person name="Tsubouchi T."/>
            <person name="Morono Y."/>
            <person name="Uchiyama I."/>
            <person name="Ito T."/>
            <person name="Fujiyama A."/>
            <person name="Inagaki F."/>
            <person name="Takami H."/>
        </authorList>
    </citation>
    <scope>NUCLEOTIDE SEQUENCE</scope>
    <source>
        <strain evidence="2">Expedition CK06-06</strain>
    </source>
</reference>
<dbReference type="GO" id="GO:0006313">
    <property type="term" value="P:DNA transposition"/>
    <property type="evidence" value="ECO:0007669"/>
    <property type="project" value="InterPro"/>
</dbReference>
<dbReference type="SUPFAM" id="SSF53098">
    <property type="entry name" value="Ribonuclease H-like"/>
    <property type="match status" value="1"/>
</dbReference>
<dbReference type="PANTHER" id="PTHR34614">
    <property type="match status" value="1"/>
</dbReference>
<evidence type="ECO:0000313" key="2">
    <source>
        <dbReference type="EMBL" id="GAG07864.1"/>
    </source>
</evidence>
<organism evidence="2">
    <name type="scientific">marine sediment metagenome</name>
    <dbReference type="NCBI Taxonomy" id="412755"/>
    <lineage>
        <taxon>unclassified sequences</taxon>
        <taxon>metagenomes</taxon>
        <taxon>ecological metagenomes</taxon>
    </lineage>
</organism>
<feature type="non-terminal residue" evidence="2">
    <location>
        <position position="1"/>
    </location>
</feature>
<dbReference type="GO" id="GO:0004803">
    <property type="term" value="F:transposase activity"/>
    <property type="evidence" value="ECO:0007669"/>
    <property type="project" value="InterPro"/>
</dbReference>
<evidence type="ECO:0000259" key="1">
    <source>
        <dbReference type="Pfam" id="PF01609"/>
    </source>
</evidence>
<dbReference type="PANTHER" id="PTHR34614:SF2">
    <property type="entry name" value="TRANSPOSASE IS4-LIKE DOMAIN-CONTAINING PROTEIN"/>
    <property type="match status" value="1"/>
</dbReference>
<sequence>HLQERFPIQRTIFVADGGVMSEENVDRLIGSPYQHLIALPKRRALARELAAGIDWTLDDVVGENVMARRIERDALTYLVCYNPERAEQEAQIRQRRIDKAREALHDLRRRVVAGSLRAHDQIVARAASVLTAARVKRYFNVCSDGDGHFEFALRDDALTQATDLEGYYFLQTDVPDLSPGDMLAAYKALHQVEHAFREFKDTIELRPIYHYALTRVRGHIFVCLLAYLLERMLELRLQAADQPHSARAALELLEPIRIVRTQVADQL</sequence>
<dbReference type="NCBIfam" id="NF033559">
    <property type="entry name" value="transpos_IS1634"/>
    <property type="match status" value="1"/>
</dbReference>
<name>X0UPW7_9ZZZZ</name>
<dbReference type="InterPro" id="IPR012337">
    <property type="entry name" value="RNaseH-like_sf"/>
</dbReference>
<dbReference type="Pfam" id="PF01609">
    <property type="entry name" value="DDE_Tnp_1"/>
    <property type="match status" value="1"/>
</dbReference>
<gene>
    <name evidence="2" type="ORF">S01H1_40666</name>
</gene>
<comment type="caution">
    <text evidence="2">The sequence shown here is derived from an EMBL/GenBank/DDBJ whole genome shotgun (WGS) entry which is preliminary data.</text>
</comment>
<proteinExistence type="predicted"/>
<feature type="non-terminal residue" evidence="2">
    <location>
        <position position="267"/>
    </location>
</feature>